<dbReference type="Proteomes" id="UP000199800">
    <property type="component" value="Unassembled WGS sequence"/>
</dbReference>
<gene>
    <name evidence="2" type="ORF">SAMN04487772_11290</name>
</gene>
<dbReference type="STRING" id="29364.SAMN04487772_11290"/>
<dbReference type="RefSeq" id="WP_092477969.1">
    <property type="nucleotide sequence ID" value="NZ_FOHN01000012.1"/>
</dbReference>
<evidence type="ECO:0000259" key="1">
    <source>
        <dbReference type="Pfam" id="PF13004"/>
    </source>
</evidence>
<protein>
    <submittedName>
        <fullName evidence="2">Putative binding domain-containing protein, N-terminal</fullName>
    </submittedName>
</protein>
<evidence type="ECO:0000313" key="3">
    <source>
        <dbReference type="Proteomes" id="UP000199800"/>
    </source>
</evidence>
<dbReference type="Pfam" id="PF13004">
    <property type="entry name" value="BACON"/>
    <property type="match status" value="2"/>
</dbReference>
<keyword evidence="3" id="KW-1185">Reference proteome</keyword>
<accession>A0A1I0D430</accession>
<name>A0A1I0D430_9FIRM</name>
<proteinExistence type="predicted"/>
<dbReference type="Gene3D" id="2.60.40.10">
    <property type="entry name" value="Immunoglobulins"/>
    <property type="match status" value="2"/>
</dbReference>
<feature type="domain" description="BACON" evidence="1">
    <location>
        <begin position="161"/>
        <end position="222"/>
    </location>
</feature>
<dbReference type="InterPro" id="IPR013783">
    <property type="entry name" value="Ig-like_fold"/>
</dbReference>
<dbReference type="EMBL" id="FOHN01000012">
    <property type="protein sequence ID" value="SET26353.1"/>
    <property type="molecule type" value="Genomic_DNA"/>
</dbReference>
<reference evidence="2 3" key="1">
    <citation type="submission" date="2016-10" db="EMBL/GenBank/DDBJ databases">
        <authorList>
            <person name="de Groot N.N."/>
        </authorList>
    </citation>
    <scope>NUCLEOTIDE SEQUENCE [LARGE SCALE GENOMIC DNA]</scope>
    <source>
        <strain evidence="2 3">DSM 1801</strain>
    </source>
</reference>
<sequence length="223" mass="24188">MRGNKILHIFLTLALIITMCTPVAIKAETTFQVISPISESTVSKNFTYYGGTYPLVVIPSDNSVWTAYPSASWIKTNKTTGTASNPAVEITVESNKQTASRSGKVVFSAGSASYTFTIYQTGNPTGKNPDTEPTILNVQYTSLQAPSYGQNYFINVGSNRAWTAYSTQSWIYYVDRNTYHGGAGSCVAMYIGVKPNTTGKQRVGQIIVKGENVTKTITITQSA</sequence>
<dbReference type="CDD" id="cd14948">
    <property type="entry name" value="BACON"/>
    <property type="match status" value="2"/>
</dbReference>
<dbReference type="AlphaFoldDB" id="A0A1I0D430"/>
<organism evidence="2 3">
    <name type="scientific">[Clostridium] polysaccharolyticum</name>
    <dbReference type="NCBI Taxonomy" id="29364"/>
    <lineage>
        <taxon>Bacteria</taxon>
        <taxon>Bacillati</taxon>
        <taxon>Bacillota</taxon>
        <taxon>Clostridia</taxon>
        <taxon>Lachnospirales</taxon>
        <taxon>Lachnospiraceae</taxon>
    </lineage>
</organism>
<evidence type="ECO:0000313" key="2">
    <source>
        <dbReference type="EMBL" id="SET26353.1"/>
    </source>
</evidence>
<dbReference type="InterPro" id="IPR024361">
    <property type="entry name" value="BACON"/>
</dbReference>
<feature type="domain" description="BACON" evidence="1">
    <location>
        <begin position="64"/>
        <end position="120"/>
    </location>
</feature>